<comment type="caution">
    <text evidence="1">The sequence shown here is derived from an EMBL/GenBank/DDBJ whole genome shotgun (WGS) entry which is preliminary data.</text>
</comment>
<dbReference type="Proteomes" id="UP000265798">
    <property type="component" value="Unassembled WGS sequence"/>
</dbReference>
<organism evidence="1 2">
    <name type="scientific">Leptospira stimsonii</name>
    <dbReference type="NCBI Taxonomy" id="2202203"/>
    <lineage>
        <taxon>Bacteria</taxon>
        <taxon>Pseudomonadati</taxon>
        <taxon>Spirochaetota</taxon>
        <taxon>Spirochaetia</taxon>
        <taxon>Leptospirales</taxon>
        <taxon>Leptospiraceae</taxon>
        <taxon>Leptospira</taxon>
    </lineage>
</organism>
<evidence type="ECO:0000313" key="2">
    <source>
        <dbReference type="Proteomes" id="UP000265798"/>
    </source>
</evidence>
<name>A0A396YVF6_9LEPT</name>
<dbReference type="AlphaFoldDB" id="A0A396YVF6"/>
<protein>
    <submittedName>
        <fullName evidence="1">Uncharacterized protein</fullName>
    </submittedName>
</protein>
<dbReference type="OrthoDB" id="327305at2"/>
<gene>
    <name evidence="1" type="ORF">DLM75_17065</name>
</gene>
<sequence>MKLKETKIKITSILLMIGLLIGAMNCKEEKKDDLTPLLALAAVSSQTVDLPQPANNTGILKLGDQTFILADLQDCKLGIANVGITIGQLPNVLPVLNVHAIDPTKSTVTIGAGGSQMDIDKAAGVVYMAGKNKVAGSCSATVKENSATVYDLQLIDCPVTDELNGQGGNAPDTTASFRVRCTKQ</sequence>
<dbReference type="RefSeq" id="WP_118969724.1">
    <property type="nucleotide sequence ID" value="NZ_QHCT01000005.1"/>
</dbReference>
<evidence type="ECO:0000313" key="1">
    <source>
        <dbReference type="EMBL" id="RHX87219.1"/>
    </source>
</evidence>
<dbReference type="EMBL" id="QHCT01000005">
    <property type="protein sequence ID" value="RHX87219.1"/>
    <property type="molecule type" value="Genomic_DNA"/>
</dbReference>
<accession>A0A396YVF6</accession>
<reference evidence="2" key="1">
    <citation type="submission" date="2018-05" db="EMBL/GenBank/DDBJ databases">
        <title>Leptospira yasudae sp. nov. and Leptospira stimsonii sp. nov., two pathogenic species of the genus Leptospira isolated from environmental sources.</title>
        <authorList>
            <person name="Casanovas-Massana A."/>
            <person name="Hamond C."/>
            <person name="Santos L.A."/>
            <person name="Hacker K.P."/>
            <person name="Balassiano I."/>
            <person name="Medeiros M.A."/>
            <person name="Reis M.G."/>
            <person name="Ko A.I."/>
            <person name="Wunder E.A."/>
        </authorList>
    </citation>
    <scope>NUCLEOTIDE SEQUENCE [LARGE SCALE GENOMIC DNA]</scope>
    <source>
        <strain evidence="2">Yale</strain>
    </source>
</reference>
<proteinExistence type="predicted"/>